<accession>A0A944CMR2</accession>
<dbReference type="EMBL" id="QTKX01000002">
    <property type="protein sequence ID" value="MBS8266009.1"/>
    <property type="molecule type" value="Genomic_DNA"/>
</dbReference>
<protein>
    <submittedName>
        <fullName evidence="2">Uncharacterized protein</fullName>
    </submittedName>
</protein>
<proteinExistence type="predicted"/>
<evidence type="ECO:0000256" key="1">
    <source>
        <dbReference type="SAM" id="MobiDB-lite"/>
    </source>
</evidence>
<feature type="region of interest" description="Disordered" evidence="1">
    <location>
        <begin position="73"/>
        <end position="94"/>
    </location>
</feature>
<sequence>MIRTILESKGAKVDENRCYSDRFRGIRVKPVKKQSLFRQVWSGRRKAVKITSGFRQVWQIEAKSCQNNVRIQTGLPSRSKKLSEKRPYSDRFGK</sequence>
<name>A0A944CMR2_9BACI</name>
<comment type="caution">
    <text evidence="2">The sequence shown here is derived from an EMBL/GenBank/DDBJ whole genome shotgun (WGS) entry which is preliminary data.</text>
</comment>
<dbReference type="AlphaFoldDB" id="A0A944CMR2"/>
<evidence type="ECO:0000313" key="3">
    <source>
        <dbReference type="Proteomes" id="UP000761411"/>
    </source>
</evidence>
<gene>
    <name evidence="2" type="ORF">DYI25_16400</name>
</gene>
<reference evidence="2 3" key="1">
    <citation type="journal article" date="2021" name="Microorganisms">
        <title>Bacterial Dimethylsulfoniopropionate Biosynthesis in the East China Sea.</title>
        <authorList>
            <person name="Liu J."/>
            <person name="Zhang Y."/>
            <person name="Liu J."/>
            <person name="Zhong H."/>
            <person name="Williams B.T."/>
            <person name="Zheng Y."/>
            <person name="Curson A.R.J."/>
            <person name="Sun C."/>
            <person name="Sun H."/>
            <person name="Song D."/>
            <person name="Wagner Mackenzie B."/>
            <person name="Bermejo Martinez A."/>
            <person name="Todd J.D."/>
            <person name="Zhang X.H."/>
        </authorList>
    </citation>
    <scope>NUCLEOTIDE SEQUENCE [LARGE SCALE GENOMIC DNA]</scope>
    <source>
        <strain evidence="2 3">ESS08</strain>
    </source>
</reference>
<feature type="compositionally biased region" description="Basic and acidic residues" evidence="1">
    <location>
        <begin position="81"/>
        <end position="94"/>
    </location>
</feature>
<dbReference type="Proteomes" id="UP000761411">
    <property type="component" value="Unassembled WGS sequence"/>
</dbReference>
<evidence type="ECO:0000313" key="2">
    <source>
        <dbReference type="EMBL" id="MBS8266009.1"/>
    </source>
</evidence>
<organism evidence="2 3">
    <name type="scientific">Mesobacillus boroniphilus</name>
    <dbReference type="NCBI Taxonomy" id="308892"/>
    <lineage>
        <taxon>Bacteria</taxon>
        <taxon>Bacillati</taxon>
        <taxon>Bacillota</taxon>
        <taxon>Bacilli</taxon>
        <taxon>Bacillales</taxon>
        <taxon>Bacillaceae</taxon>
        <taxon>Mesobacillus</taxon>
    </lineage>
</organism>
<keyword evidence="3" id="KW-1185">Reference proteome</keyword>